<dbReference type="EMBL" id="JAQIZT010000012">
    <property type="protein sequence ID" value="KAJ6978186.1"/>
    <property type="molecule type" value="Genomic_DNA"/>
</dbReference>
<comment type="subcellular location">
    <subcellularLocation>
        <location evidence="1">Golgi apparatus membrane</location>
        <topology evidence="1">Single-pass type II membrane protein</topology>
    </subcellularLocation>
</comment>
<accession>A0AAD6Q421</accession>
<evidence type="ECO:0000256" key="4">
    <source>
        <dbReference type="ARBA" id="ARBA00022968"/>
    </source>
</evidence>
<dbReference type="InterPro" id="IPR040911">
    <property type="entry name" value="Exostosin_GT47"/>
</dbReference>
<keyword evidence="3" id="KW-0808">Transferase</keyword>
<evidence type="ECO:0000256" key="5">
    <source>
        <dbReference type="ARBA" id="ARBA00023034"/>
    </source>
</evidence>
<evidence type="ECO:0000256" key="2">
    <source>
        <dbReference type="ARBA" id="ARBA00010271"/>
    </source>
</evidence>
<comment type="caution">
    <text evidence="7">The sequence shown here is derived from an EMBL/GenBank/DDBJ whole genome shotgun (WGS) entry which is preliminary data.</text>
</comment>
<dbReference type="AlphaFoldDB" id="A0AAD6Q421"/>
<protein>
    <recommendedName>
        <fullName evidence="6">Exostosin GT47 domain-containing protein</fullName>
    </recommendedName>
</protein>
<proteinExistence type="inferred from homology"/>
<keyword evidence="4" id="KW-0812">Transmembrane</keyword>
<dbReference type="GO" id="GO:0016757">
    <property type="term" value="F:glycosyltransferase activity"/>
    <property type="evidence" value="ECO:0007669"/>
    <property type="project" value="UniProtKB-KW"/>
</dbReference>
<evidence type="ECO:0000313" key="7">
    <source>
        <dbReference type="EMBL" id="KAJ6978186.1"/>
    </source>
</evidence>
<keyword evidence="5" id="KW-0333">Golgi apparatus</keyword>
<keyword evidence="8" id="KW-1185">Reference proteome</keyword>
<dbReference type="Proteomes" id="UP001164929">
    <property type="component" value="Chromosome 12"/>
</dbReference>
<dbReference type="PANTHER" id="PTHR11062:SF99">
    <property type="entry name" value="EXOSTOSIN FAMILY PROTEIN"/>
    <property type="match status" value="1"/>
</dbReference>
<dbReference type="InterPro" id="IPR004263">
    <property type="entry name" value="Exostosin"/>
</dbReference>
<organism evidence="7 8">
    <name type="scientific">Populus alba x Populus x berolinensis</name>
    <dbReference type="NCBI Taxonomy" id="444605"/>
    <lineage>
        <taxon>Eukaryota</taxon>
        <taxon>Viridiplantae</taxon>
        <taxon>Streptophyta</taxon>
        <taxon>Embryophyta</taxon>
        <taxon>Tracheophyta</taxon>
        <taxon>Spermatophyta</taxon>
        <taxon>Magnoliopsida</taxon>
        <taxon>eudicotyledons</taxon>
        <taxon>Gunneridae</taxon>
        <taxon>Pentapetalae</taxon>
        <taxon>rosids</taxon>
        <taxon>fabids</taxon>
        <taxon>Malpighiales</taxon>
        <taxon>Salicaceae</taxon>
        <taxon>Saliceae</taxon>
        <taxon>Populus</taxon>
    </lineage>
</organism>
<name>A0AAD6Q421_9ROSI</name>
<dbReference type="Pfam" id="PF03016">
    <property type="entry name" value="Exostosin_GT47"/>
    <property type="match status" value="1"/>
</dbReference>
<sequence length="97" mass="11278">MHCSKFCLDIASDTPSSNRLIDAIASHHAPVIVSDDFELPYEDVIDYYLFCIFDPTSDAVEEEMNGLEWQTLKEVEKFFEFQYPSREGDVIQMILNY</sequence>
<reference evidence="7" key="1">
    <citation type="journal article" date="2023" name="Mol. Ecol. Resour.">
        <title>Chromosome-level genome assembly of a triploid poplar Populus alba 'Berolinensis'.</title>
        <authorList>
            <person name="Chen S."/>
            <person name="Yu Y."/>
            <person name="Wang X."/>
            <person name="Wang S."/>
            <person name="Zhang T."/>
            <person name="Zhou Y."/>
            <person name="He R."/>
            <person name="Meng N."/>
            <person name="Wang Y."/>
            <person name="Liu W."/>
            <person name="Liu Z."/>
            <person name="Liu J."/>
            <person name="Guo Q."/>
            <person name="Huang H."/>
            <person name="Sederoff R.R."/>
            <person name="Wang G."/>
            <person name="Qu G."/>
            <person name="Chen S."/>
        </authorList>
    </citation>
    <scope>NUCLEOTIDE SEQUENCE</scope>
    <source>
        <strain evidence="7">SC-2020</strain>
    </source>
</reference>
<evidence type="ECO:0000256" key="3">
    <source>
        <dbReference type="ARBA" id="ARBA00022676"/>
    </source>
</evidence>
<dbReference type="GO" id="GO:0000139">
    <property type="term" value="C:Golgi membrane"/>
    <property type="evidence" value="ECO:0007669"/>
    <property type="project" value="UniProtKB-SubCell"/>
</dbReference>
<keyword evidence="3" id="KW-0328">Glycosyltransferase</keyword>
<evidence type="ECO:0000256" key="1">
    <source>
        <dbReference type="ARBA" id="ARBA00004323"/>
    </source>
</evidence>
<feature type="domain" description="Exostosin GT47" evidence="6">
    <location>
        <begin position="1"/>
        <end position="61"/>
    </location>
</feature>
<evidence type="ECO:0000259" key="6">
    <source>
        <dbReference type="Pfam" id="PF03016"/>
    </source>
</evidence>
<evidence type="ECO:0000313" key="8">
    <source>
        <dbReference type="Proteomes" id="UP001164929"/>
    </source>
</evidence>
<keyword evidence="4" id="KW-0735">Signal-anchor</keyword>
<comment type="similarity">
    <text evidence="2">Belongs to the glycosyltransferase 47 family.</text>
</comment>
<dbReference type="PANTHER" id="PTHR11062">
    <property type="entry name" value="EXOSTOSIN HEPARAN SULFATE GLYCOSYLTRANSFERASE -RELATED"/>
    <property type="match status" value="1"/>
</dbReference>
<gene>
    <name evidence="7" type="ORF">NC653_029932</name>
</gene>